<sequence length="322" mass="37715">MRSLEYGRKKEEWKEGRVSKTPCSDAHWASRGPLRQPFQRSMSVGGTMENSTGTESLEAFFRRDPRTADWALVGSKQFIVFLIAAYVYTVKIGGPQFMKGRKPYDNIKPLIMLYNAAMVLLNCYFVGAFFSMTYWGGGYSLFCQGIDFEARDERTMGLLSHVWWYFMVRIADFLDTIFFVLRKKDSHISFLHVIHHILVVLNGWYGLAYGADGHAAFGTIFNSFVHVVMYSYYFLSLLGPSVQKYLWWKRYLTQFQLAQFVIMFFHMTIPLFVKCGYPLAHICITLPQGVFFFSMFMNFYIKSYCNRRREPQHREDVKIKDQ</sequence>
<protein>
    <submittedName>
        <fullName evidence="1">Uncharacterized protein</fullName>
    </submittedName>
</protein>
<proteinExistence type="predicted"/>
<reference evidence="1" key="1">
    <citation type="submission" date="2020-05" db="EMBL/GenBank/DDBJ databases">
        <title>Large-scale comparative analyses of tick genomes elucidate their genetic diversity and vector capacities.</title>
        <authorList>
            <person name="Jia N."/>
            <person name="Wang J."/>
            <person name="Shi W."/>
            <person name="Du L."/>
            <person name="Sun Y."/>
            <person name="Zhan W."/>
            <person name="Jiang J."/>
            <person name="Wang Q."/>
            <person name="Zhang B."/>
            <person name="Ji P."/>
            <person name="Sakyi L.B."/>
            <person name="Cui X."/>
            <person name="Yuan T."/>
            <person name="Jiang B."/>
            <person name="Yang W."/>
            <person name="Lam T.T.-Y."/>
            <person name="Chang Q."/>
            <person name="Ding S."/>
            <person name="Wang X."/>
            <person name="Zhu J."/>
            <person name="Ruan X."/>
            <person name="Zhao L."/>
            <person name="Wei J."/>
            <person name="Que T."/>
            <person name="Du C."/>
            <person name="Cheng J."/>
            <person name="Dai P."/>
            <person name="Han X."/>
            <person name="Huang E."/>
            <person name="Gao Y."/>
            <person name="Liu J."/>
            <person name="Shao H."/>
            <person name="Ye R."/>
            <person name="Li L."/>
            <person name="Wei W."/>
            <person name="Wang X."/>
            <person name="Wang C."/>
            <person name="Yang T."/>
            <person name="Huo Q."/>
            <person name="Li W."/>
            <person name="Guo W."/>
            <person name="Chen H."/>
            <person name="Zhou L."/>
            <person name="Ni X."/>
            <person name="Tian J."/>
            <person name="Zhou Y."/>
            <person name="Sheng Y."/>
            <person name="Liu T."/>
            <person name="Pan Y."/>
            <person name="Xia L."/>
            <person name="Li J."/>
            <person name="Zhao F."/>
            <person name="Cao W."/>
        </authorList>
    </citation>
    <scope>NUCLEOTIDE SEQUENCE</scope>
    <source>
        <strain evidence="1">Hyas-2018</strain>
    </source>
</reference>
<organism evidence="1 2">
    <name type="scientific">Hyalomma asiaticum</name>
    <name type="common">Tick</name>
    <dbReference type="NCBI Taxonomy" id="266040"/>
    <lineage>
        <taxon>Eukaryota</taxon>
        <taxon>Metazoa</taxon>
        <taxon>Ecdysozoa</taxon>
        <taxon>Arthropoda</taxon>
        <taxon>Chelicerata</taxon>
        <taxon>Arachnida</taxon>
        <taxon>Acari</taxon>
        <taxon>Parasitiformes</taxon>
        <taxon>Ixodida</taxon>
        <taxon>Ixodoidea</taxon>
        <taxon>Ixodidae</taxon>
        <taxon>Hyalomminae</taxon>
        <taxon>Hyalomma</taxon>
    </lineage>
</organism>
<dbReference type="EMBL" id="CM023483">
    <property type="protein sequence ID" value="KAH6936576.1"/>
    <property type="molecule type" value="Genomic_DNA"/>
</dbReference>
<accession>A0ACB7SRL4</accession>
<name>A0ACB7SRL4_HYAAI</name>
<evidence type="ECO:0000313" key="2">
    <source>
        <dbReference type="Proteomes" id="UP000821845"/>
    </source>
</evidence>
<gene>
    <name evidence="1" type="ORF">HPB50_019186</name>
</gene>
<keyword evidence="2" id="KW-1185">Reference proteome</keyword>
<comment type="caution">
    <text evidence="1">The sequence shown here is derived from an EMBL/GenBank/DDBJ whole genome shotgun (WGS) entry which is preliminary data.</text>
</comment>
<evidence type="ECO:0000313" key="1">
    <source>
        <dbReference type="EMBL" id="KAH6936576.1"/>
    </source>
</evidence>
<dbReference type="Proteomes" id="UP000821845">
    <property type="component" value="Chromosome 3"/>
</dbReference>